<dbReference type="EC" id="2.7.7.7" evidence="1 9"/>
<dbReference type="Pfam" id="PF06144">
    <property type="entry name" value="DNA_pol3_delta"/>
    <property type="match status" value="1"/>
</dbReference>
<dbReference type="GO" id="GO:0003677">
    <property type="term" value="F:DNA binding"/>
    <property type="evidence" value="ECO:0007669"/>
    <property type="project" value="InterPro"/>
</dbReference>
<dbReference type="GO" id="GO:0009360">
    <property type="term" value="C:DNA polymerase III complex"/>
    <property type="evidence" value="ECO:0007669"/>
    <property type="project" value="UniProtKB-UniRule"/>
</dbReference>
<evidence type="ECO:0000313" key="12">
    <source>
        <dbReference type="EMBL" id="EMP9433736.1"/>
    </source>
</evidence>
<dbReference type="FunFam" id="1.10.8.60:FF:000041">
    <property type="entry name" value="DNA polymerase III subunit delta"/>
    <property type="match status" value="1"/>
</dbReference>
<dbReference type="SUPFAM" id="SSF52540">
    <property type="entry name" value="P-loop containing nucleoside triphosphate hydrolases"/>
    <property type="match status" value="1"/>
</dbReference>
<dbReference type="GO" id="GO:0006261">
    <property type="term" value="P:DNA-templated DNA replication"/>
    <property type="evidence" value="ECO:0007669"/>
    <property type="project" value="TreeGrafter"/>
</dbReference>
<proteinExistence type="inferred from homology"/>
<evidence type="ECO:0000256" key="6">
    <source>
        <dbReference type="ARBA" id="ARBA00022932"/>
    </source>
</evidence>
<gene>
    <name evidence="12" type="primary">holA</name>
    <name evidence="12" type="ORF">JRA39_002810</name>
    <name evidence="13" type="ORF">KDV35_07085</name>
</gene>
<organism evidence="12">
    <name type="scientific">Providencia stuartii</name>
    <dbReference type="NCBI Taxonomy" id="588"/>
    <lineage>
        <taxon>Bacteria</taxon>
        <taxon>Pseudomonadati</taxon>
        <taxon>Pseudomonadota</taxon>
        <taxon>Gammaproteobacteria</taxon>
        <taxon>Enterobacterales</taxon>
        <taxon>Morganellaceae</taxon>
        <taxon>Providencia</taxon>
    </lineage>
</organism>
<comment type="similarity">
    <text evidence="7">Belongs to the DNA polymerase HolA subunit family.</text>
</comment>
<feature type="domain" description="DNA polymerase III subunit delta C-terminal" evidence="11">
    <location>
        <begin position="214"/>
        <end position="337"/>
    </location>
</feature>
<protein>
    <recommendedName>
        <fullName evidence="2 9">DNA polymerase III subunit delta</fullName>
        <ecNumber evidence="1 9">2.7.7.7</ecNumber>
    </recommendedName>
</protein>
<reference evidence="12" key="2">
    <citation type="submission" date="2024-02" db="EMBL/GenBank/DDBJ databases">
        <authorList>
            <consortium name="Clinical and Environmental Microbiology Branch: Whole genome sequencing antimicrobial resistance pathogens in the healthcare setting"/>
        </authorList>
    </citation>
    <scope>NUCLEOTIDE SEQUENCE</scope>
    <source>
        <strain evidence="12">2020GO-00142</strain>
    </source>
</reference>
<evidence type="ECO:0000256" key="5">
    <source>
        <dbReference type="ARBA" id="ARBA00022705"/>
    </source>
</evidence>
<dbReference type="FunFam" id="1.20.272.10:FF:000008">
    <property type="entry name" value="DNA polymerase III, delta subunit"/>
    <property type="match status" value="1"/>
</dbReference>
<dbReference type="Pfam" id="PF14840">
    <property type="entry name" value="DNA_pol3_delt_C"/>
    <property type="match status" value="1"/>
</dbReference>
<keyword evidence="3 12" id="KW-0808">Transferase</keyword>
<dbReference type="InterPro" id="IPR032780">
    <property type="entry name" value="DNA_pol3_delt_C"/>
</dbReference>
<dbReference type="EMBL" id="AAZDVE040000023">
    <property type="protein sequence ID" value="EMP9433736.1"/>
    <property type="molecule type" value="Genomic_DNA"/>
</dbReference>
<dbReference type="FunFam" id="3.40.50.300:FF:001093">
    <property type="entry name" value="DNA polymerase III subunit delta"/>
    <property type="match status" value="1"/>
</dbReference>
<sequence>MIRIYPEQLASQLQDSLKGRYLIWGNEPLLIQESQDAIRKTAQSQGFEEHFTFSLEPQTDWDEIFSLCQALSLFASRQSLTLILPENGPNAAMAEKLTQLAQLLHPDILLLLRGQKLTKAQENSAWFKAISNEGVYVSCLTPEYQRLPQWVAKRANTMHLTLETEANQLLCYCYEGNLLALAQALERLSLLYPDGKLTLPRVETAVNDAAHFTPYHWVDALLAGKSRRAWHILEQLQREDTEAVILLRAIQRELMLLLTLKRQSATASLKSLFDQHKVWQNRRPLLTAALQRLSLHQLQSALLLLTQAELHAKQDFSHSVWPDLQSLSMLICTKALPESFIHDL</sequence>
<dbReference type="PANTHER" id="PTHR34388:SF1">
    <property type="entry name" value="DNA POLYMERASE III SUBUNIT DELTA"/>
    <property type="match status" value="1"/>
</dbReference>
<comment type="catalytic activity">
    <reaction evidence="8">
        <text>DNA(n) + a 2'-deoxyribonucleoside 5'-triphosphate = DNA(n+1) + diphosphate</text>
        <dbReference type="Rhea" id="RHEA:22508"/>
        <dbReference type="Rhea" id="RHEA-COMP:17339"/>
        <dbReference type="Rhea" id="RHEA-COMP:17340"/>
        <dbReference type="ChEBI" id="CHEBI:33019"/>
        <dbReference type="ChEBI" id="CHEBI:61560"/>
        <dbReference type="ChEBI" id="CHEBI:173112"/>
        <dbReference type="EC" id="2.7.7.7"/>
    </reaction>
</comment>
<evidence type="ECO:0000313" key="13">
    <source>
        <dbReference type="EMBL" id="MER5076632.1"/>
    </source>
</evidence>
<dbReference type="InterPro" id="IPR005790">
    <property type="entry name" value="DNA_polIII_delta"/>
</dbReference>
<reference evidence="13 14" key="1">
    <citation type="submission" date="2021-04" db="EMBL/GenBank/DDBJ databases">
        <title>Determining the burden of carbapenem-resistant Enterobacterales from a tertiary public heath setting in Bangladesh: a clinical, epidemiological, and molecular study.</title>
        <authorList>
            <person name="Farzana R."/>
            <person name="Walsh T.R."/>
        </authorList>
    </citation>
    <scope>NUCLEOTIDE SEQUENCE [LARGE SCALE GENOMIC DNA]</scope>
    <source>
        <strain evidence="13">Dmpro_s316</strain>
        <strain evidence="14">dmpro_s316</strain>
    </source>
</reference>
<dbReference type="CDD" id="cd18138">
    <property type="entry name" value="HLD_clamp_pol_III_delta"/>
    <property type="match status" value="1"/>
</dbReference>
<evidence type="ECO:0000256" key="7">
    <source>
        <dbReference type="ARBA" id="ARBA00034754"/>
    </source>
</evidence>
<evidence type="ECO:0000256" key="9">
    <source>
        <dbReference type="NCBIfam" id="TIGR01128"/>
    </source>
</evidence>
<comment type="caution">
    <text evidence="12">The sequence shown here is derived from an EMBL/GenBank/DDBJ whole genome shotgun (WGS) entry which is preliminary data.</text>
</comment>
<evidence type="ECO:0000313" key="14">
    <source>
        <dbReference type="Proteomes" id="UP001495779"/>
    </source>
</evidence>
<evidence type="ECO:0000256" key="3">
    <source>
        <dbReference type="ARBA" id="ARBA00022679"/>
    </source>
</evidence>
<dbReference type="NCBIfam" id="TIGR01128">
    <property type="entry name" value="holA"/>
    <property type="match status" value="1"/>
</dbReference>
<dbReference type="GO" id="GO:0003887">
    <property type="term" value="F:DNA-directed DNA polymerase activity"/>
    <property type="evidence" value="ECO:0007669"/>
    <property type="project" value="UniProtKB-UniRule"/>
</dbReference>
<dbReference type="Gene3D" id="1.10.8.60">
    <property type="match status" value="1"/>
</dbReference>
<dbReference type="Gene3D" id="3.40.50.300">
    <property type="entry name" value="P-loop containing nucleotide triphosphate hydrolases"/>
    <property type="match status" value="1"/>
</dbReference>
<evidence type="ECO:0000256" key="2">
    <source>
        <dbReference type="ARBA" id="ARBA00017703"/>
    </source>
</evidence>
<dbReference type="AlphaFoldDB" id="A0AAI9I2S8"/>
<keyword evidence="4 12" id="KW-0548">Nucleotidyltransferase</keyword>
<dbReference type="InterPro" id="IPR010372">
    <property type="entry name" value="DNA_pol3_delta_N"/>
</dbReference>
<dbReference type="Proteomes" id="UP001495779">
    <property type="component" value="Unassembled WGS sequence"/>
</dbReference>
<evidence type="ECO:0000256" key="4">
    <source>
        <dbReference type="ARBA" id="ARBA00022695"/>
    </source>
</evidence>
<feature type="domain" description="DNA polymerase III delta N-terminal" evidence="10">
    <location>
        <begin position="21"/>
        <end position="139"/>
    </location>
</feature>
<evidence type="ECO:0000259" key="10">
    <source>
        <dbReference type="Pfam" id="PF06144"/>
    </source>
</evidence>
<dbReference type="EMBL" id="JAGSRH010000008">
    <property type="protein sequence ID" value="MER5076632.1"/>
    <property type="molecule type" value="Genomic_DNA"/>
</dbReference>
<dbReference type="RefSeq" id="WP_154622622.1">
    <property type="nucleotide sequence ID" value="NZ_CP095443.1"/>
</dbReference>
<evidence type="ECO:0000259" key="11">
    <source>
        <dbReference type="Pfam" id="PF14840"/>
    </source>
</evidence>
<dbReference type="PANTHER" id="PTHR34388">
    <property type="entry name" value="DNA POLYMERASE III SUBUNIT DELTA"/>
    <property type="match status" value="1"/>
</dbReference>
<name>A0AAI9I2S8_PROST</name>
<keyword evidence="6" id="KW-0239">DNA-directed DNA polymerase</keyword>
<keyword evidence="5" id="KW-0235">DNA replication</keyword>
<dbReference type="InterPro" id="IPR008921">
    <property type="entry name" value="DNA_pol3_clamp-load_cplx_C"/>
</dbReference>
<accession>A0AAI9I2S8</accession>
<evidence type="ECO:0000256" key="1">
    <source>
        <dbReference type="ARBA" id="ARBA00012417"/>
    </source>
</evidence>
<dbReference type="InterPro" id="IPR027417">
    <property type="entry name" value="P-loop_NTPase"/>
</dbReference>
<dbReference type="SUPFAM" id="SSF48019">
    <property type="entry name" value="post-AAA+ oligomerization domain-like"/>
    <property type="match status" value="1"/>
</dbReference>
<dbReference type="Gene3D" id="1.20.272.10">
    <property type="match status" value="1"/>
</dbReference>
<evidence type="ECO:0000256" key="8">
    <source>
        <dbReference type="ARBA" id="ARBA00049244"/>
    </source>
</evidence>